<dbReference type="PANTHER" id="PTHR43773">
    <property type="entry name" value="MAGNESIUM TRANSPORTER MGTE"/>
    <property type="match status" value="1"/>
</dbReference>
<name>A0A9D1GQI5_9MOLU</name>
<dbReference type="InterPro" id="IPR006667">
    <property type="entry name" value="SLC41_membr_dom"/>
</dbReference>
<dbReference type="GO" id="GO:0005886">
    <property type="term" value="C:plasma membrane"/>
    <property type="evidence" value="ECO:0007669"/>
    <property type="project" value="UniProtKB-SubCell"/>
</dbReference>
<proteinExistence type="inferred from homology"/>
<dbReference type="AlphaFoldDB" id="A0A9D1GQI5"/>
<evidence type="ECO:0000256" key="3">
    <source>
        <dbReference type="ARBA" id="ARBA00022448"/>
    </source>
</evidence>
<gene>
    <name evidence="11" type="primary">mgtE</name>
    <name evidence="11" type="ORF">IAD46_01010</name>
</gene>
<dbReference type="PROSITE" id="PS51371">
    <property type="entry name" value="CBS"/>
    <property type="match status" value="2"/>
</dbReference>
<evidence type="ECO:0000313" key="11">
    <source>
        <dbReference type="EMBL" id="HIT49583.1"/>
    </source>
</evidence>
<evidence type="ECO:0000256" key="6">
    <source>
        <dbReference type="ARBA" id="ARBA00022989"/>
    </source>
</evidence>
<dbReference type="InterPro" id="IPR036739">
    <property type="entry name" value="SLC41_membr_dom_sf"/>
</dbReference>
<dbReference type="InterPro" id="IPR046342">
    <property type="entry name" value="CBS_dom_sf"/>
</dbReference>
<dbReference type="Pfam" id="PF01769">
    <property type="entry name" value="MgtE"/>
    <property type="match status" value="1"/>
</dbReference>
<dbReference type="GO" id="GO:0015095">
    <property type="term" value="F:magnesium ion transmembrane transporter activity"/>
    <property type="evidence" value="ECO:0007669"/>
    <property type="project" value="UniProtKB-UniRule"/>
</dbReference>
<accession>A0A9D1GQI5</accession>
<feature type="transmembrane region" description="Helical" evidence="9">
    <location>
        <begin position="434"/>
        <end position="458"/>
    </location>
</feature>
<keyword evidence="6 9" id="KW-1133">Transmembrane helix</keyword>
<dbReference type="Pfam" id="PF03448">
    <property type="entry name" value="MgtE_N"/>
    <property type="match status" value="1"/>
</dbReference>
<dbReference type="SUPFAM" id="SSF161093">
    <property type="entry name" value="MgtE membrane domain-like"/>
    <property type="match status" value="1"/>
</dbReference>
<keyword evidence="9" id="KW-1003">Cell membrane</keyword>
<evidence type="ECO:0000256" key="9">
    <source>
        <dbReference type="RuleBase" id="RU362011"/>
    </source>
</evidence>
<feature type="transmembrane region" description="Helical" evidence="9">
    <location>
        <begin position="357"/>
        <end position="376"/>
    </location>
</feature>
<evidence type="ECO:0000256" key="4">
    <source>
        <dbReference type="ARBA" id="ARBA00022692"/>
    </source>
</evidence>
<reference evidence="11" key="2">
    <citation type="journal article" date="2021" name="PeerJ">
        <title>Extensive microbial diversity within the chicken gut microbiome revealed by metagenomics and culture.</title>
        <authorList>
            <person name="Gilroy R."/>
            <person name="Ravi A."/>
            <person name="Getino M."/>
            <person name="Pursley I."/>
            <person name="Horton D.L."/>
            <person name="Alikhan N.F."/>
            <person name="Baker D."/>
            <person name="Gharbi K."/>
            <person name="Hall N."/>
            <person name="Watson M."/>
            <person name="Adriaenssens E.M."/>
            <person name="Foster-Nyarko E."/>
            <person name="Jarju S."/>
            <person name="Secka A."/>
            <person name="Antonio M."/>
            <person name="Oren A."/>
            <person name="Chaudhuri R.R."/>
            <person name="La Ragione R."/>
            <person name="Hildebrand F."/>
            <person name="Pallen M.J."/>
        </authorList>
    </citation>
    <scope>NUCLEOTIDE SEQUENCE</scope>
    <source>
        <strain evidence="11">ChiW17-6978</strain>
    </source>
</reference>
<comment type="function">
    <text evidence="9">Acts as a magnesium transporter.</text>
</comment>
<feature type="domain" description="CBS" evidence="10">
    <location>
        <begin position="197"/>
        <end position="254"/>
    </location>
</feature>
<dbReference type="Proteomes" id="UP000886758">
    <property type="component" value="Unassembled WGS sequence"/>
</dbReference>
<keyword evidence="9" id="KW-0479">Metal-binding</keyword>
<dbReference type="InterPro" id="IPR038076">
    <property type="entry name" value="MgtE_N_sf"/>
</dbReference>
<dbReference type="GO" id="GO:0046872">
    <property type="term" value="F:metal ion binding"/>
    <property type="evidence" value="ECO:0007669"/>
    <property type="project" value="UniProtKB-KW"/>
</dbReference>
<dbReference type="EMBL" id="DVLF01000035">
    <property type="protein sequence ID" value="HIT49583.1"/>
    <property type="molecule type" value="Genomic_DNA"/>
</dbReference>
<feature type="transmembrane region" description="Helical" evidence="9">
    <location>
        <begin position="396"/>
        <end position="422"/>
    </location>
</feature>
<evidence type="ECO:0000256" key="8">
    <source>
        <dbReference type="PROSITE-ProRule" id="PRU00703"/>
    </source>
</evidence>
<comment type="subunit">
    <text evidence="9">Homodimer.</text>
</comment>
<dbReference type="Gene3D" id="3.10.580.10">
    <property type="entry name" value="CBS-domain"/>
    <property type="match status" value="1"/>
</dbReference>
<dbReference type="Pfam" id="PF00571">
    <property type="entry name" value="CBS"/>
    <property type="match status" value="2"/>
</dbReference>
<evidence type="ECO:0000256" key="1">
    <source>
        <dbReference type="ARBA" id="ARBA00004141"/>
    </source>
</evidence>
<dbReference type="SMART" id="SM00924">
    <property type="entry name" value="MgtE_N"/>
    <property type="match status" value="1"/>
</dbReference>
<dbReference type="InterPro" id="IPR006668">
    <property type="entry name" value="Mg_transptr_MgtE_intracell_dom"/>
</dbReference>
<comment type="subcellular location">
    <subcellularLocation>
        <location evidence="9">Cell membrane</location>
        <topology evidence="9">Multi-pass membrane protein</topology>
    </subcellularLocation>
    <subcellularLocation>
        <location evidence="1">Membrane</location>
        <topology evidence="1">Multi-pass membrane protein</topology>
    </subcellularLocation>
</comment>
<reference evidence="11" key="1">
    <citation type="submission" date="2020-10" db="EMBL/GenBank/DDBJ databases">
        <authorList>
            <person name="Gilroy R."/>
        </authorList>
    </citation>
    <scope>NUCLEOTIDE SEQUENCE</scope>
    <source>
        <strain evidence="11">ChiW17-6978</strain>
    </source>
</reference>
<keyword evidence="4 9" id="KW-0812">Transmembrane</keyword>
<evidence type="ECO:0000313" key="12">
    <source>
        <dbReference type="Proteomes" id="UP000886758"/>
    </source>
</evidence>
<evidence type="ECO:0000259" key="10">
    <source>
        <dbReference type="PROSITE" id="PS51371"/>
    </source>
</evidence>
<keyword evidence="7 9" id="KW-0472">Membrane</keyword>
<evidence type="ECO:0000256" key="2">
    <source>
        <dbReference type="ARBA" id="ARBA00009749"/>
    </source>
</evidence>
<dbReference type="NCBIfam" id="TIGR00400">
    <property type="entry name" value="mgtE"/>
    <property type="match status" value="1"/>
</dbReference>
<comment type="similarity">
    <text evidence="2 9">Belongs to the SLC41A transporter family.</text>
</comment>
<comment type="caution">
    <text evidence="11">The sequence shown here is derived from an EMBL/GenBank/DDBJ whole genome shotgun (WGS) entry which is preliminary data.</text>
</comment>
<feature type="domain" description="CBS" evidence="10">
    <location>
        <begin position="134"/>
        <end position="196"/>
    </location>
</feature>
<feature type="transmembrane region" description="Helical" evidence="9">
    <location>
        <begin position="280"/>
        <end position="300"/>
    </location>
</feature>
<organism evidence="11 12">
    <name type="scientific">Candidatus Pelethenecus faecipullorum</name>
    <dbReference type="NCBI Taxonomy" id="2840900"/>
    <lineage>
        <taxon>Bacteria</taxon>
        <taxon>Bacillati</taxon>
        <taxon>Mycoplasmatota</taxon>
        <taxon>Mollicutes</taxon>
        <taxon>Candidatus Pelethenecus</taxon>
    </lineage>
</organism>
<sequence length="460" mass="51671">MTRDYAKEIHWIIQSREPDEDKKKKILSYHESDIADALMQLDKQERLKLYRILGKDRMAEIFSYLDDVETYIEEIPAHDAADIIEQMDSDDALDVLTELDEANRNQIVLLMEKERVDDIRLIRQYSDDQIGSKMTNNFILIDKENTVRSAMKTVVSEAATHSNVSTIYVEDENHRFYGAIDLRDLIIARENDDFQTVIKQNYPAFAAKEAVDEVLLKCRDYGLDSYPILNEDFAVIGVITADDVVEAIDEELGEDYAKLGGLTEEEDLKEPVFQSVKKRLPWLVILLFLGLVVSSLISGFEHVVAALPVVVFFQSMILDMAGNTGTQSLAVTIRLLSHDEITKKEILKTIVKEFKIGFLNGLVLAMLAFGFVYLFLLVTKQAVTTDVFSHLEALKAAGIVGISLFLSMTVCSLVGSLIPILFMKLKIDPAVASGPLITTINDVLAVLVYYGLAALIFLNL</sequence>
<protein>
    <recommendedName>
        <fullName evidence="9">Magnesium transporter MgtE</fullName>
    </recommendedName>
</protein>
<keyword evidence="5 9" id="KW-0460">Magnesium</keyword>
<dbReference type="InterPro" id="IPR000644">
    <property type="entry name" value="CBS_dom"/>
</dbReference>
<dbReference type="SUPFAM" id="SSF54631">
    <property type="entry name" value="CBS-domain pair"/>
    <property type="match status" value="1"/>
</dbReference>
<dbReference type="Gene3D" id="1.10.357.20">
    <property type="entry name" value="SLC41 divalent cation transporters, integral membrane domain"/>
    <property type="match status" value="1"/>
</dbReference>
<keyword evidence="8" id="KW-0129">CBS domain</keyword>
<keyword evidence="3 9" id="KW-0813">Transport</keyword>
<evidence type="ECO:0000256" key="5">
    <source>
        <dbReference type="ARBA" id="ARBA00022842"/>
    </source>
</evidence>
<dbReference type="Gene3D" id="1.25.60.10">
    <property type="entry name" value="MgtE N-terminal domain-like"/>
    <property type="match status" value="1"/>
</dbReference>
<evidence type="ECO:0000256" key="7">
    <source>
        <dbReference type="ARBA" id="ARBA00023136"/>
    </source>
</evidence>
<dbReference type="SUPFAM" id="SSF158791">
    <property type="entry name" value="MgtE N-terminal domain-like"/>
    <property type="match status" value="1"/>
</dbReference>
<comment type="caution">
    <text evidence="9">Lacks conserved residue(s) required for the propagation of feature annotation.</text>
</comment>
<dbReference type="PANTHER" id="PTHR43773:SF1">
    <property type="entry name" value="MAGNESIUM TRANSPORTER MGTE"/>
    <property type="match status" value="1"/>
</dbReference>
<dbReference type="InterPro" id="IPR006669">
    <property type="entry name" value="MgtE_transporter"/>
</dbReference>